<accession>A0A939LSK1</accession>
<keyword evidence="4 6" id="KW-0472">Membrane</keyword>
<dbReference type="SUPFAM" id="SSF90123">
    <property type="entry name" value="ABC transporter transmembrane region"/>
    <property type="match status" value="1"/>
</dbReference>
<evidence type="ECO:0000256" key="6">
    <source>
        <dbReference type="SAM" id="Phobius"/>
    </source>
</evidence>
<keyword evidence="3 6" id="KW-1133">Transmembrane helix</keyword>
<comment type="subcellular location">
    <subcellularLocation>
        <location evidence="1">Cell membrane</location>
        <topology evidence="1">Multi-pass membrane protein</topology>
    </subcellularLocation>
</comment>
<keyword evidence="10" id="KW-1185">Reference proteome</keyword>
<dbReference type="GO" id="GO:0005524">
    <property type="term" value="F:ATP binding"/>
    <property type="evidence" value="ECO:0007669"/>
    <property type="project" value="UniProtKB-KW"/>
</dbReference>
<evidence type="ECO:0000259" key="8">
    <source>
        <dbReference type="PROSITE" id="PS50929"/>
    </source>
</evidence>
<dbReference type="InterPro" id="IPR039421">
    <property type="entry name" value="Type_1_exporter"/>
</dbReference>
<dbReference type="InterPro" id="IPR017871">
    <property type="entry name" value="ABC_transporter-like_CS"/>
</dbReference>
<feature type="transmembrane region" description="Helical" evidence="6">
    <location>
        <begin position="69"/>
        <end position="90"/>
    </location>
</feature>
<dbReference type="Pfam" id="PF00005">
    <property type="entry name" value="ABC_tran"/>
    <property type="match status" value="1"/>
</dbReference>
<keyword evidence="9" id="KW-0547">Nucleotide-binding</keyword>
<dbReference type="InterPro" id="IPR003439">
    <property type="entry name" value="ABC_transporter-like_ATP-bd"/>
</dbReference>
<evidence type="ECO:0000256" key="4">
    <source>
        <dbReference type="ARBA" id="ARBA00023136"/>
    </source>
</evidence>
<evidence type="ECO:0000313" key="9">
    <source>
        <dbReference type="EMBL" id="MBO1752270.1"/>
    </source>
</evidence>
<feature type="transmembrane region" description="Helical" evidence="6">
    <location>
        <begin position="31"/>
        <end position="57"/>
    </location>
</feature>
<feature type="transmembrane region" description="Helical" evidence="6">
    <location>
        <begin position="260"/>
        <end position="279"/>
    </location>
</feature>
<feature type="transmembrane region" description="Helical" evidence="6">
    <location>
        <begin position="143"/>
        <end position="165"/>
    </location>
</feature>
<dbReference type="PROSITE" id="PS50893">
    <property type="entry name" value="ABC_TRANSPORTER_2"/>
    <property type="match status" value="1"/>
</dbReference>
<feature type="domain" description="ABC transmembrane type-1" evidence="8">
    <location>
        <begin position="33"/>
        <end position="314"/>
    </location>
</feature>
<keyword evidence="2 6" id="KW-0812">Transmembrane</keyword>
<protein>
    <submittedName>
        <fullName evidence="9">ABC transporter ATP-binding protein</fullName>
    </submittedName>
</protein>
<name>A0A939LSK1_9CELL</name>
<dbReference type="PROSITE" id="PS50929">
    <property type="entry name" value="ABC_TM1F"/>
    <property type="match status" value="1"/>
</dbReference>
<dbReference type="AlphaFoldDB" id="A0A939LSK1"/>
<dbReference type="RefSeq" id="WP_208055963.1">
    <property type="nucleotide sequence ID" value="NZ_JAGEMK010000005.1"/>
</dbReference>
<evidence type="ECO:0000313" key="10">
    <source>
        <dbReference type="Proteomes" id="UP000664209"/>
    </source>
</evidence>
<dbReference type="GO" id="GO:0005886">
    <property type="term" value="C:plasma membrane"/>
    <property type="evidence" value="ECO:0007669"/>
    <property type="project" value="UniProtKB-SubCell"/>
</dbReference>
<dbReference type="PANTHER" id="PTHR43394">
    <property type="entry name" value="ATP-DEPENDENT PERMEASE MDL1, MITOCHONDRIAL"/>
    <property type="match status" value="1"/>
</dbReference>
<evidence type="ECO:0000256" key="5">
    <source>
        <dbReference type="SAM" id="MobiDB-lite"/>
    </source>
</evidence>
<evidence type="ECO:0000256" key="1">
    <source>
        <dbReference type="ARBA" id="ARBA00004651"/>
    </source>
</evidence>
<evidence type="ECO:0000256" key="2">
    <source>
        <dbReference type="ARBA" id="ARBA00022692"/>
    </source>
</evidence>
<organism evidence="9 10">
    <name type="scientific">Actinotalea soli</name>
    <dbReference type="NCBI Taxonomy" id="2819234"/>
    <lineage>
        <taxon>Bacteria</taxon>
        <taxon>Bacillati</taxon>
        <taxon>Actinomycetota</taxon>
        <taxon>Actinomycetes</taxon>
        <taxon>Micrococcales</taxon>
        <taxon>Cellulomonadaceae</taxon>
        <taxon>Actinotalea</taxon>
    </lineage>
</organism>
<comment type="caution">
    <text evidence="9">The sequence shown here is derived from an EMBL/GenBank/DDBJ whole genome shotgun (WGS) entry which is preliminary data.</text>
</comment>
<evidence type="ECO:0000256" key="3">
    <source>
        <dbReference type="ARBA" id="ARBA00022989"/>
    </source>
</evidence>
<dbReference type="Gene3D" id="1.20.1560.10">
    <property type="entry name" value="ABC transporter type 1, transmembrane domain"/>
    <property type="match status" value="1"/>
</dbReference>
<sequence>MRSLPLPDPGTPPLTSAAAYLWWVARRQGSLLLGSALVGIASAVSLAALPLVLGMLVDDGLDQGLSRELWSGVGLLLGVGLVQVVANVVGHRLDVENWLRAAFRTSQLVGHHVSRTGDAVTAELPTGEVVATVASDSLRVGELYFITARFVGGVVAYVAVAFVLLSSSVTLGVAVLVGLPTVAAVLALVVRPLQRRQAAQREASGRLTTLGADTVSGLRILRGIGGEEVFAGRYHEQSQKVRRAGVRVAQTQSLLDAMQALLPGLFLAAVVWFGARLAITGEITPGQLVTFYGYAAFLTEPLTAATQFVQSMTRARVGVRKILRVLRVPVTGADLVPGSGSGSPAAEGTGGTSMTDLASGFTAPADRVTALVSADPDETATIATRLGLLGAEHAGAAGQVLLDGHPLSALGLAAVRRRVVVAESTPHLFTGLLREELDVRGTGLERELLDALEVADADDVLTSLPGGLDGEVAEKGRSLSGGQRQRLALARALLTDPEVLVLVEPTSAVDAHTEARIATRLAQARAGRTTVVVTASPLVLDQVDQVVLVEQGRVVAEGTHRGLLAHPDPTVAARYRAVVSRAAADTDQASDEAHAHQTEKEARHAAAGR</sequence>
<feature type="domain" description="ABC transporter" evidence="7">
    <location>
        <begin position="307"/>
        <end position="576"/>
    </location>
</feature>
<dbReference type="Proteomes" id="UP000664209">
    <property type="component" value="Unassembled WGS sequence"/>
</dbReference>
<feature type="compositionally biased region" description="Basic and acidic residues" evidence="5">
    <location>
        <begin position="591"/>
        <end position="609"/>
    </location>
</feature>
<dbReference type="Pfam" id="PF00664">
    <property type="entry name" value="ABC_membrane"/>
    <property type="match status" value="1"/>
</dbReference>
<dbReference type="CDD" id="cd07346">
    <property type="entry name" value="ABC_6TM_exporters"/>
    <property type="match status" value="1"/>
</dbReference>
<feature type="transmembrane region" description="Helical" evidence="6">
    <location>
        <begin position="171"/>
        <end position="190"/>
    </location>
</feature>
<dbReference type="InterPro" id="IPR027417">
    <property type="entry name" value="P-loop_NTPase"/>
</dbReference>
<dbReference type="EMBL" id="JAGEMK010000005">
    <property type="protein sequence ID" value="MBO1752270.1"/>
    <property type="molecule type" value="Genomic_DNA"/>
</dbReference>
<dbReference type="Gene3D" id="3.40.50.300">
    <property type="entry name" value="P-loop containing nucleotide triphosphate hydrolases"/>
    <property type="match status" value="1"/>
</dbReference>
<reference evidence="9" key="1">
    <citation type="submission" date="2021-03" db="EMBL/GenBank/DDBJ databases">
        <title>Actinotalea soli sp. nov., isolated from soil.</title>
        <authorList>
            <person name="Ping W."/>
            <person name="Zhang J."/>
        </authorList>
    </citation>
    <scope>NUCLEOTIDE SEQUENCE</scope>
    <source>
        <strain evidence="9">BY-33</strain>
    </source>
</reference>
<dbReference type="InterPro" id="IPR011527">
    <property type="entry name" value="ABC1_TM_dom"/>
</dbReference>
<keyword evidence="9" id="KW-0067">ATP-binding</keyword>
<dbReference type="PROSITE" id="PS00211">
    <property type="entry name" value="ABC_TRANSPORTER_1"/>
    <property type="match status" value="1"/>
</dbReference>
<dbReference type="GO" id="GO:0015421">
    <property type="term" value="F:ABC-type oligopeptide transporter activity"/>
    <property type="evidence" value="ECO:0007669"/>
    <property type="project" value="TreeGrafter"/>
</dbReference>
<proteinExistence type="predicted"/>
<dbReference type="InterPro" id="IPR036640">
    <property type="entry name" value="ABC1_TM_sf"/>
</dbReference>
<feature type="region of interest" description="Disordered" evidence="5">
    <location>
        <begin position="583"/>
        <end position="609"/>
    </location>
</feature>
<evidence type="ECO:0000259" key="7">
    <source>
        <dbReference type="PROSITE" id="PS50893"/>
    </source>
</evidence>
<dbReference type="SUPFAM" id="SSF52540">
    <property type="entry name" value="P-loop containing nucleoside triphosphate hydrolases"/>
    <property type="match status" value="1"/>
</dbReference>
<dbReference type="PANTHER" id="PTHR43394:SF1">
    <property type="entry name" value="ATP-BINDING CASSETTE SUB-FAMILY B MEMBER 10, MITOCHONDRIAL"/>
    <property type="match status" value="1"/>
</dbReference>
<gene>
    <name evidence="9" type="ORF">J4G33_10700</name>
</gene>
<dbReference type="GO" id="GO:0016887">
    <property type="term" value="F:ATP hydrolysis activity"/>
    <property type="evidence" value="ECO:0007669"/>
    <property type="project" value="InterPro"/>
</dbReference>